<reference evidence="9" key="1">
    <citation type="submission" date="2022-08" db="EMBL/GenBank/DDBJ databases">
        <title>The genomic sequence of strain Paenibacillus sp. SCIV0701.</title>
        <authorList>
            <person name="Zhao H."/>
        </authorList>
    </citation>
    <scope>NUCLEOTIDE SEQUENCE</scope>
    <source>
        <strain evidence="9">SCIV0701</strain>
    </source>
</reference>
<dbReference type="Gene3D" id="3.20.20.80">
    <property type="entry name" value="Glycosidases"/>
    <property type="match status" value="1"/>
</dbReference>
<keyword evidence="10" id="KW-1185">Reference proteome</keyword>
<comment type="function">
    <text evidence="1">Alpha-L-fucosidase is responsible for hydrolyzing the alpha-1,6-linked fucose joined to the reducing-end N-acetylglucosamine of the carbohydrate moieties of glycoproteins.</text>
</comment>
<dbReference type="GO" id="GO:0016139">
    <property type="term" value="P:glycoside catabolic process"/>
    <property type="evidence" value="ECO:0007669"/>
    <property type="project" value="TreeGrafter"/>
</dbReference>
<dbReference type="PANTHER" id="PTHR10030">
    <property type="entry name" value="ALPHA-L-FUCOSIDASE"/>
    <property type="match status" value="1"/>
</dbReference>
<dbReference type="GO" id="GO:0006004">
    <property type="term" value="P:fucose metabolic process"/>
    <property type="evidence" value="ECO:0007669"/>
    <property type="project" value="InterPro"/>
</dbReference>
<dbReference type="SUPFAM" id="SSF51445">
    <property type="entry name" value="(Trans)glycosidases"/>
    <property type="match status" value="1"/>
</dbReference>
<dbReference type="InterPro" id="IPR000933">
    <property type="entry name" value="Glyco_hydro_29"/>
</dbReference>
<evidence type="ECO:0000313" key="9">
    <source>
        <dbReference type="EMBL" id="MCR2804137.1"/>
    </source>
</evidence>
<dbReference type="SMART" id="SM00812">
    <property type="entry name" value="Alpha_L_fucos"/>
    <property type="match status" value="1"/>
</dbReference>
<dbReference type="PANTHER" id="PTHR10030:SF37">
    <property type="entry name" value="ALPHA-L-FUCOSIDASE-RELATED"/>
    <property type="match status" value="1"/>
</dbReference>
<dbReference type="GO" id="GO:0004560">
    <property type="term" value="F:alpha-L-fucosidase activity"/>
    <property type="evidence" value="ECO:0007669"/>
    <property type="project" value="InterPro"/>
</dbReference>
<evidence type="ECO:0000256" key="4">
    <source>
        <dbReference type="ARBA" id="ARBA00022729"/>
    </source>
</evidence>
<keyword evidence="6" id="KW-0326">Glycosidase</keyword>
<dbReference type="RefSeq" id="WP_257444965.1">
    <property type="nucleotide sequence ID" value="NZ_JANIPJ010000005.1"/>
</dbReference>
<keyword evidence="5" id="KW-0378">Hydrolase</keyword>
<feature type="site" description="May be important for catalysis" evidence="7">
    <location>
        <position position="271"/>
    </location>
</feature>
<proteinExistence type="inferred from homology"/>
<dbReference type="AlphaFoldDB" id="A0A9X2MQ09"/>
<name>A0A9X2MQ09_9BACL</name>
<dbReference type="InterPro" id="IPR016286">
    <property type="entry name" value="FUC_metazoa-typ"/>
</dbReference>
<sequence>MKTGQELIRERTERTAWFLDARFGMFIHWGLYAIPARGEWVRSFEKISAKDYQKYFDEFDPVDYDPRSWAKAAKEAGMKYAVLTAKHHDGFCLFDSKLTGYKATNTKAGRDLVAEFLEAFRAEGLKVGLYYSLIDWHHDDYPAYGDPYHPMRDNEAFRRDPAAFDRYLAYMHGQIRELLTNYGMLDIMWFDFSYGEMSGEKWKATELMGMIRSLQPHIIIDNRLEGGGSHSGSIFLDNPSVYSGDFASPEQIIPPAGVTDNGGRPIPWEACVTLNNNWGYAASDRNYKSPTTIIRKLAECVSKNGNLLLNVGPDAKGRIPKESLDILAEVGGWMRENGASIYGCQAAPLPKPDWGRFTWNGRQLYAHVHEACIGPISLIGLSGKIKSARLLADGSELPTDRPWNATEFVSDAFVNFAKPEHHSYPLPDPRGTVIELVLAPDALNDEG</sequence>
<dbReference type="PIRSF" id="PIRSF001092">
    <property type="entry name" value="Alpha-L-fucosidase"/>
    <property type="match status" value="1"/>
</dbReference>
<evidence type="ECO:0000256" key="2">
    <source>
        <dbReference type="ARBA" id="ARBA00007951"/>
    </source>
</evidence>
<organism evidence="9 10">
    <name type="scientific">Paenibacillus soyae</name>
    <dbReference type="NCBI Taxonomy" id="2969249"/>
    <lineage>
        <taxon>Bacteria</taxon>
        <taxon>Bacillati</taxon>
        <taxon>Bacillota</taxon>
        <taxon>Bacilli</taxon>
        <taxon>Bacillales</taxon>
        <taxon>Paenibacillaceae</taxon>
        <taxon>Paenibacillus</taxon>
    </lineage>
</organism>
<dbReference type="Pfam" id="PF01120">
    <property type="entry name" value="Alpha_L_fucos"/>
    <property type="match status" value="1"/>
</dbReference>
<dbReference type="GO" id="GO:0005764">
    <property type="term" value="C:lysosome"/>
    <property type="evidence" value="ECO:0007669"/>
    <property type="project" value="TreeGrafter"/>
</dbReference>
<dbReference type="InterPro" id="IPR057739">
    <property type="entry name" value="Glyco_hydro_29_N"/>
</dbReference>
<evidence type="ECO:0000259" key="8">
    <source>
        <dbReference type="Pfam" id="PF01120"/>
    </source>
</evidence>
<dbReference type="EMBL" id="JANIPJ010000005">
    <property type="protein sequence ID" value="MCR2804137.1"/>
    <property type="molecule type" value="Genomic_DNA"/>
</dbReference>
<comment type="caution">
    <text evidence="9">The sequence shown here is derived from an EMBL/GenBank/DDBJ whole genome shotgun (WGS) entry which is preliminary data.</text>
</comment>
<dbReference type="Proteomes" id="UP001141950">
    <property type="component" value="Unassembled WGS sequence"/>
</dbReference>
<evidence type="ECO:0000256" key="1">
    <source>
        <dbReference type="ARBA" id="ARBA00004071"/>
    </source>
</evidence>
<dbReference type="EC" id="3.2.1.51" evidence="3"/>
<evidence type="ECO:0000256" key="7">
    <source>
        <dbReference type="PIRSR" id="PIRSR001092-1"/>
    </source>
</evidence>
<gene>
    <name evidence="9" type="ORF">NQZ67_09625</name>
</gene>
<evidence type="ECO:0000256" key="5">
    <source>
        <dbReference type="ARBA" id="ARBA00022801"/>
    </source>
</evidence>
<comment type="similarity">
    <text evidence="2">Belongs to the glycosyl hydrolase 29 family.</text>
</comment>
<protein>
    <recommendedName>
        <fullName evidence="3">alpha-L-fucosidase</fullName>
        <ecNumber evidence="3">3.2.1.51</ecNumber>
    </recommendedName>
</protein>
<feature type="domain" description="Glycoside hydrolase family 29 N-terminal" evidence="8">
    <location>
        <begin position="13"/>
        <end position="338"/>
    </location>
</feature>
<evidence type="ECO:0000256" key="3">
    <source>
        <dbReference type="ARBA" id="ARBA00012662"/>
    </source>
</evidence>
<accession>A0A9X2MQ09</accession>
<keyword evidence="4" id="KW-0732">Signal</keyword>
<evidence type="ECO:0000313" key="10">
    <source>
        <dbReference type="Proteomes" id="UP001141950"/>
    </source>
</evidence>
<dbReference type="InterPro" id="IPR017853">
    <property type="entry name" value="GH"/>
</dbReference>
<evidence type="ECO:0000256" key="6">
    <source>
        <dbReference type="ARBA" id="ARBA00023295"/>
    </source>
</evidence>